<dbReference type="OrthoDB" id="2096344at2759"/>
<dbReference type="GO" id="GO:0005634">
    <property type="term" value="C:nucleus"/>
    <property type="evidence" value="ECO:0007669"/>
    <property type="project" value="TreeGrafter"/>
</dbReference>
<gene>
    <name evidence="8" type="ORF">CXG81DRAFT_27919</name>
</gene>
<feature type="compositionally biased region" description="Low complexity" evidence="7">
    <location>
        <begin position="240"/>
        <end position="252"/>
    </location>
</feature>
<comment type="pathway">
    <text evidence="1">Protein modification; protein ubiquitination.</text>
</comment>
<dbReference type="InterPro" id="IPR036322">
    <property type="entry name" value="WD40_repeat_dom_sf"/>
</dbReference>
<feature type="region of interest" description="Disordered" evidence="7">
    <location>
        <begin position="302"/>
        <end position="347"/>
    </location>
</feature>
<evidence type="ECO:0000256" key="1">
    <source>
        <dbReference type="ARBA" id="ARBA00004906"/>
    </source>
</evidence>
<feature type="repeat" description="WD" evidence="6">
    <location>
        <begin position="517"/>
        <end position="539"/>
    </location>
</feature>
<dbReference type="PRINTS" id="PR00320">
    <property type="entry name" value="GPROTEINBRPT"/>
</dbReference>
<reference evidence="9" key="1">
    <citation type="journal article" date="2018" name="Nat. Microbiol.">
        <title>Leveraging single-cell genomics to expand the fungal tree of life.</title>
        <authorList>
            <person name="Ahrendt S.R."/>
            <person name="Quandt C.A."/>
            <person name="Ciobanu D."/>
            <person name="Clum A."/>
            <person name="Salamov A."/>
            <person name="Andreopoulos B."/>
            <person name="Cheng J.F."/>
            <person name="Woyke T."/>
            <person name="Pelin A."/>
            <person name="Henrissat B."/>
            <person name="Reynolds N.K."/>
            <person name="Benny G.L."/>
            <person name="Smith M.E."/>
            <person name="James T.Y."/>
            <person name="Grigoriev I.V."/>
        </authorList>
    </citation>
    <scope>NUCLEOTIDE SEQUENCE [LARGE SCALE GENOMIC DNA]</scope>
    <source>
        <strain evidence="9">ATCC 52028</strain>
    </source>
</reference>
<keyword evidence="4" id="KW-0833">Ubl conjugation pathway</keyword>
<sequence>MAFDPSARGVDGLTRLLALRSLGLAHTVGRPPTAYATQWQTGFRSRDHDVYRVTDAQHAPCPPLACRYATQLPHARTLAVATEDGTLALFDTAAPAGRRASPHVAWTAHQNAIFDVQWLHGDTQLVTASGDTTLRLFDVAASMAPAAGRSAPHPGPRPLAVFRGHTSSVKSIAPDPNQPHVFASSARDGTVRVWDTRLRAVGSETVCCARIAPGDGHPGEGDPAARLDRPSAAGPPPSPGAAAAAAAMGADPRPSPAPREPGHPPANRPHEADEDDDADDAVAVAAVRTHAQCIDVASAVHAPVTPGSTPATGTGSAVRPGAAASAARSPLRAYGTPARRRRTPSAGVGPAFAGAAASASAAPAGAVSGSVTAVHYLTHRERMLANIGSVDGRVHFWDLRHVGPASGAAALPVATFVPNDIHAYLAHPWGALGSSATFADSAATEAAARAASAAAAASPSSRARGFTSLTLAPDGLRLFASCTDSRIYEIRTDLARVMPIVRTAPDYACRSFYIKTAVSPGGHVLASGSSDSGIFLWDLARHGAGADSGRDAFGVLTAQSVLRAHDGEVTGVAWSPDGQQLASCADDLSIRTWRPMPAVDRGRFFYPRCTCADASAAQSPPSMAPAVWEADEGVEDAADWAVARQNLRGVAVPIVAPPEPVPAAPLMALPVAPQPPVTPTVATAPSASLRAAQPNAAPAASAPPPTLTVSPAPRLSTAGAASPDYPAPLRPPRTTPQRQQTLHAVVQLVRTPGALAPATPSRTTRLGPHCANGASPSQPRNAASAAAAGAATTATTTATAAITPTRTATPAALGATGRSDGPVRPALTLSPVSAPTTPLWATATTPLSALPSPSPRPTSQTASAFLVPSKRPRAGDAPRSPSAAPSARSPSDAAAGQENVAPRSTTASSPPLASLLARLDAYDARDVERPEKRRLLGRPVSPSPPDSAPAPLRPSRRAMGPRENLSAAAASSLSFGSLVSPASLSASLAASASTPSASPGAGTSSARPHQRTLQTYLTRPAPPALDR</sequence>
<feature type="compositionally biased region" description="Pro residues" evidence="7">
    <location>
        <begin position="725"/>
        <end position="734"/>
    </location>
</feature>
<evidence type="ECO:0000313" key="9">
    <source>
        <dbReference type="Proteomes" id="UP000274922"/>
    </source>
</evidence>
<comment type="similarity">
    <text evidence="5">Belongs to the WD repeat cdt2 family.</text>
</comment>
<dbReference type="Pfam" id="PF00400">
    <property type="entry name" value="WD40"/>
    <property type="match status" value="4"/>
</dbReference>
<evidence type="ECO:0000256" key="4">
    <source>
        <dbReference type="ARBA" id="ARBA00022786"/>
    </source>
</evidence>
<dbReference type="AlphaFoldDB" id="A0A4P9X0F1"/>
<keyword evidence="9" id="KW-1185">Reference proteome</keyword>
<proteinExistence type="inferred from homology"/>
<dbReference type="InterPro" id="IPR051865">
    <property type="entry name" value="WD-repeat_CDT2_adapter"/>
</dbReference>
<feature type="region of interest" description="Disordered" evidence="7">
    <location>
        <begin position="924"/>
        <end position="972"/>
    </location>
</feature>
<dbReference type="InterPro" id="IPR001680">
    <property type="entry name" value="WD40_rpt"/>
</dbReference>
<dbReference type="SUPFAM" id="SSF50978">
    <property type="entry name" value="WD40 repeat-like"/>
    <property type="match status" value="1"/>
</dbReference>
<evidence type="ECO:0000256" key="3">
    <source>
        <dbReference type="ARBA" id="ARBA00022737"/>
    </source>
</evidence>
<feature type="compositionally biased region" description="Low complexity" evidence="7">
    <location>
        <begin position="833"/>
        <end position="851"/>
    </location>
</feature>
<feature type="compositionally biased region" description="Low complexity" evidence="7">
    <location>
        <begin position="302"/>
        <end position="333"/>
    </location>
</feature>
<evidence type="ECO:0000313" key="8">
    <source>
        <dbReference type="EMBL" id="RKO99314.1"/>
    </source>
</evidence>
<keyword evidence="3" id="KW-0677">Repeat</keyword>
<feature type="compositionally biased region" description="Basic and acidic residues" evidence="7">
    <location>
        <begin position="217"/>
        <end position="229"/>
    </location>
</feature>
<keyword evidence="2 6" id="KW-0853">WD repeat</keyword>
<dbReference type="PANTHER" id="PTHR22852">
    <property type="entry name" value="LETHAL 2 DENTICLELESS PROTEIN RETINOIC ACID-REGULATED NUCLEAR MATRIX-ASSOCIATED PROTEIN"/>
    <property type="match status" value="1"/>
</dbReference>
<feature type="repeat" description="WD" evidence="6">
    <location>
        <begin position="106"/>
        <end position="139"/>
    </location>
</feature>
<feature type="region of interest" description="Disordered" evidence="7">
    <location>
        <begin position="209"/>
        <end position="279"/>
    </location>
</feature>
<dbReference type="PROSITE" id="PS50082">
    <property type="entry name" value="WD_REPEATS_2"/>
    <property type="match status" value="4"/>
</dbReference>
<feature type="compositionally biased region" description="Low complexity" evidence="7">
    <location>
        <begin position="984"/>
        <end position="1006"/>
    </location>
</feature>
<dbReference type="EMBL" id="ML014297">
    <property type="protein sequence ID" value="RKO99314.1"/>
    <property type="molecule type" value="Genomic_DNA"/>
</dbReference>
<dbReference type="PANTHER" id="PTHR22852:SF0">
    <property type="entry name" value="DENTICLELESS PROTEIN HOMOLOG"/>
    <property type="match status" value="1"/>
</dbReference>
<evidence type="ECO:0000256" key="7">
    <source>
        <dbReference type="SAM" id="MobiDB-lite"/>
    </source>
</evidence>
<feature type="compositionally biased region" description="Low complexity" evidence="7">
    <location>
        <begin position="782"/>
        <end position="816"/>
    </location>
</feature>
<feature type="compositionally biased region" description="Low complexity" evidence="7">
    <location>
        <begin position="875"/>
        <end position="912"/>
    </location>
</feature>
<name>A0A4P9X0F1_9FUNG</name>
<dbReference type="Gene3D" id="2.130.10.10">
    <property type="entry name" value="YVTN repeat-like/Quinoprotein amine dehydrogenase"/>
    <property type="match status" value="2"/>
</dbReference>
<feature type="region of interest" description="Disordered" evidence="7">
    <location>
        <begin position="984"/>
        <end position="1027"/>
    </location>
</feature>
<dbReference type="Proteomes" id="UP000274922">
    <property type="component" value="Unassembled WGS sequence"/>
</dbReference>
<feature type="compositionally biased region" description="Low complexity" evidence="7">
    <location>
        <begin position="679"/>
        <end position="700"/>
    </location>
</feature>
<dbReference type="SMART" id="SM00320">
    <property type="entry name" value="WD40"/>
    <property type="match status" value="7"/>
</dbReference>
<feature type="repeat" description="WD" evidence="6">
    <location>
        <begin position="562"/>
        <end position="593"/>
    </location>
</feature>
<feature type="compositionally biased region" description="Pro residues" evidence="7">
    <location>
        <begin position="941"/>
        <end position="952"/>
    </location>
</feature>
<feature type="compositionally biased region" description="Pro residues" evidence="7">
    <location>
        <begin position="253"/>
        <end position="267"/>
    </location>
</feature>
<accession>A0A4P9X0F1</accession>
<feature type="repeat" description="WD" evidence="6">
    <location>
        <begin position="162"/>
        <end position="197"/>
    </location>
</feature>
<dbReference type="GO" id="GO:0043161">
    <property type="term" value="P:proteasome-mediated ubiquitin-dependent protein catabolic process"/>
    <property type="evidence" value="ECO:0007669"/>
    <property type="project" value="TreeGrafter"/>
</dbReference>
<evidence type="ECO:0000256" key="5">
    <source>
        <dbReference type="ARBA" id="ARBA00038344"/>
    </source>
</evidence>
<evidence type="ECO:0000256" key="2">
    <source>
        <dbReference type="ARBA" id="ARBA00022574"/>
    </source>
</evidence>
<feature type="compositionally biased region" description="Basic and acidic residues" evidence="7">
    <location>
        <begin position="924"/>
        <end position="934"/>
    </location>
</feature>
<dbReference type="InterPro" id="IPR020472">
    <property type="entry name" value="WD40_PAC1"/>
</dbReference>
<protein>
    <recommendedName>
        <fullName evidence="10">WD40 repeat-like protein</fullName>
    </recommendedName>
</protein>
<dbReference type="GO" id="GO:0030674">
    <property type="term" value="F:protein-macromolecule adaptor activity"/>
    <property type="evidence" value="ECO:0007669"/>
    <property type="project" value="TreeGrafter"/>
</dbReference>
<feature type="region of interest" description="Disordered" evidence="7">
    <location>
        <begin position="678"/>
        <end position="912"/>
    </location>
</feature>
<dbReference type="PROSITE" id="PS50294">
    <property type="entry name" value="WD_REPEATS_REGION"/>
    <property type="match status" value="2"/>
</dbReference>
<dbReference type="STRING" id="1555241.A0A4P9X0F1"/>
<evidence type="ECO:0000256" key="6">
    <source>
        <dbReference type="PROSITE-ProRule" id="PRU00221"/>
    </source>
</evidence>
<evidence type="ECO:0008006" key="10">
    <source>
        <dbReference type="Google" id="ProtNLM"/>
    </source>
</evidence>
<dbReference type="InterPro" id="IPR015943">
    <property type="entry name" value="WD40/YVTN_repeat-like_dom_sf"/>
</dbReference>
<organism evidence="8 9">
    <name type="scientific">Caulochytrium protostelioides</name>
    <dbReference type="NCBI Taxonomy" id="1555241"/>
    <lineage>
        <taxon>Eukaryota</taxon>
        <taxon>Fungi</taxon>
        <taxon>Fungi incertae sedis</taxon>
        <taxon>Chytridiomycota</taxon>
        <taxon>Chytridiomycota incertae sedis</taxon>
        <taxon>Chytridiomycetes</taxon>
        <taxon>Caulochytriales</taxon>
        <taxon>Caulochytriaceae</taxon>
        <taxon>Caulochytrium</taxon>
    </lineage>
</organism>